<dbReference type="Pfam" id="PF09234">
    <property type="entry name" value="DUF1963"/>
    <property type="match status" value="1"/>
</dbReference>
<dbReference type="AlphaFoldDB" id="A0A1V6LP86"/>
<sequence length="851" mass="97650">MSNTATTNLFTFSYPDFFEVDAQNRIGFWASAKNVSFDNQWPSLQVAVLKREDLESDTYSGSTWQEKFEDSCLSLYYKSQKLDAEEMVFKGYQTYVVRAHTDAAFQHTHFKIIYFFACLLLDDEFYLEFRGIHEKVEDNTLANWIEEAFSSLVIIGDVKDRAVAWQQHVLDQEKEELEFNQSYETVEPEKKVFTPQMPANGLEYLKIGDFTFEFILDECKASIPDFSKMLVVDLAAKTKDHKEAIKKQLLDDYPGDGKITLQIPAKGIYENGVPTGRMVVEEGKTNAPLFLHTRFKGFDYRLDFNGTVEFKEGWLLVAGEMTKSYHNKVFPIHLAKKICIENLDWSNYQFTSLEELQLVKPETVRHIAIENPEFLSLPKQFFTFKNLESLSISQRSQYYEKQKLPLSEIPEEIGTFKALKRFHLNGASVKEIPTQMGNLKNLEHLSINNCLLTNLPDGVFNLPKLNYLFVAKNQIQAIPTHIQLPTLTHIGLEHNLLKTLPESLAHQPKLKDIKLDGNPLEMLPEAFNAIENIELNIADKKRLLNFEYLGADGSGLAPWNDLAYWSVYDLDLIAEVYSVIEKNKLNTYKTPLAHLVKKAIGFTHTQKEDYKEIGNHRFGGMPDLPIRIPYPRFGQNWRAEKPDYVYEFIGQVNCEAIAHLQDYLPRTGSLFFFLETMHNIYGGDKHPGKVIYVANNKELASGNRFQFEEDDYFEMVGTAYQGFKVDAKIMNSAPSLYASYVNTHLFEGPSESLKDDEDLLDDLYDTFEKPLNELNTYNYAMNNHGFTQHEAPELQASLALKGNPEDWVILLTVTSSGDMQWGDAGDIFYVIHKSDLAKQDFSKVFVTLESS</sequence>
<evidence type="ECO:0000313" key="3">
    <source>
        <dbReference type="EMBL" id="OQD41948.1"/>
    </source>
</evidence>
<dbReference type="Gene3D" id="2.30.320.10">
    <property type="entry name" value="YwqG-like"/>
    <property type="match status" value="1"/>
</dbReference>
<dbReference type="OrthoDB" id="8856529at2"/>
<dbReference type="SUPFAM" id="SSF103032">
    <property type="entry name" value="Hypothetical protein YwqG"/>
    <property type="match status" value="1"/>
</dbReference>
<dbReference type="EMBL" id="MTBC01000009">
    <property type="protein sequence ID" value="OQD41948.1"/>
    <property type="molecule type" value="Genomic_DNA"/>
</dbReference>
<dbReference type="PANTHER" id="PTHR48051">
    <property type="match status" value="1"/>
</dbReference>
<organism evidence="3 4">
    <name type="scientific">Croceivirga radicis</name>
    <dbReference type="NCBI Taxonomy" id="1929488"/>
    <lineage>
        <taxon>Bacteria</taxon>
        <taxon>Pseudomonadati</taxon>
        <taxon>Bacteroidota</taxon>
        <taxon>Flavobacteriia</taxon>
        <taxon>Flavobacteriales</taxon>
        <taxon>Flavobacteriaceae</taxon>
        <taxon>Croceivirga</taxon>
    </lineage>
</organism>
<accession>A0A1V6LP86</accession>
<comment type="caution">
    <text evidence="3">The sequence shown here is derived from an EMBL/GenBank/DDBJ whole genome shotgun (WGS) entry which is preliminary data.</text>
</comment>
<dbReference type="InterPro" id="IPR035948">
    <property type="entry name" value="YwqG-like_sf"/>
</dbReference>
<evidence type="ECO:0000313" key="4">
    <source>
        <dbReference type="Proteomes" id="UP000191680"/>
    </source>
</evidence>
<dbReference type="Proteomes" id="UP000191680">
    <property type="component" value="Unassembled WGS sequence"/>
</dbReference>
<evidence type="ECO:0008006" key="5">
    <source>
        <dbReference type="Google" id="ProtNLM"/>
    </source>
</evidence>
<dbReference type="InterPro" id="IPR050216">
    <property type="entry name" value="LRR_domain-containing"/>
</dbReference>
<dbReference type="SUPFAM" id="SSF52058">
    <property type="entry name" value="L domain-like"/>
    <property type="match status" value="1"/>
</dbReference>
<reference evidence="3 4" key="1">
    <citation type="submission" date="2016-12" db="EMBL/GenBank/DDBJ databases">
        <authorList>
            <person name="Song W.-J."/>
            <person name="Kurnit D.M."/>
        </authorList>
    </citation>
    <scope>NUCLEOTIDE SEQUENCE [LARGE SCALE GENOMIC DNA]</scope>
    <source>
        <strain evidence="3 4">HSG9</strain>
    </source>
</reference>
<keyword evidence="4" id="KW-1185">Reference proteome</keyword>
<dbReference type="InterPro" id="IPR015315">
    <property type="entry name" value="DUF1963"/>
</dbReference>
<dbReference type="Gene3D" id="3.80.10.10">
    <property type="entry name" value="Ribonuclease Inhibitor"/>
    <property type="match status" value="1"/>
</dbReference>
<dbReference type="RefSeq" id="WP_080319538.1">
    <property type="nucleotide sequence ID" value="NZ_MTBC01000009.1"/>
</dbReference>
<proteinExistence type="predicted"/>
<name>A0A1V6LP86_9FLAO</name>
<dbReference type="GO" id="GO:0005737">
    <property type="term" value="C:cytoplasm"/>
    <property type="evidence" value="ECO:0007669"/>
    <property type="project" value="TreeGrafter"/>
</dbReference>
<dbReference type="SMART" id="SM00369">
    <property type="entry name" value="LRR_TYP"/>
    <property type="match status" value="3"/>
</dbReference>
<keyword evidence="2" id="KW-0677">Repeat</keyword>
<dbReference type="InterPro" id="IPR032675">
    <property type="entry name" value="LRR_dom_sf"/>
</dbReference>
<evidence type="ECO:0000256" key="2">
    <source>
        <dbReference type="ARBA" id="ARBA00022737"/>
    </source>
</evidence>
<gene>
    <name evidence="3" type="ORF">BUL40_12595</name>
</gene>
<dbReference type="InterPro" id="IPR003591">
    <property type="entry name" value="Leu-rich_rpt_typical-subtyp"/>
</dbReference>
<evidence type="ECO:0000256" key="1">
    <source>
        <dbReference type="ARBA" id="ARBA00022614"/>
    </source>
</evidence>
<keyword evidence="1" id="KW-0433">Leucine-rich repeat</keyword>
<protein>
    <recommendedName>
        <fullName evidence="5">DUF1963 domain-containing protein</fullName>
    </recommendedName>
</protein>
<dbReference type="PANTHER" id="PTHR48051:SF1">
    <property type="entry name" value="RAS SUPPRESSOR PROTEIN 1"/>
    <property type="match status" value="1"/>
</dbReference>